<feature type="domain" description="Response regulatory" evidence="2">
    <location>
        <begin position="6"/>
        <end position="122"/>
    </location>
</feature>
<dbReference type="FunFam" id="3.20.20.450:FF:000001">
    <property type="entry name" value="Cyclic di-GMP phosphodiesterase yahA"/>
    <property type="match status" value="1"/>
</dbReference>
<dbReference type="InterPro" id="IPR011006">
    <property type="entry name" value="CheY-like_superfamily"/>
</dbReference>
<dbReference type="InterPro" id="IPR052155">
    <property type="entry name" value="Biofilm_reg_signaling"/>
</dbReference>
<keyword evidence="6" id="KW-1185">Reference proteome</keyword>
<dbReference type="InterPro" id="IPR035919">
    <property type="entry name" value="EAL_sf"/>
</dbReference>
<dbReference type="Gene3D" id="3.20.20.450">
    <property type="entry name" value="EAL domain"/>
    <property type="match status" value="1"/>
</dbReference>
<dbReference type="AlphaFoldDB" id="A0A7X6DLM3"/>
<dbReference type="CDD" id="cd01949">
    <property type="entry name" value="GGDEF"/>
    <property type="match status" value="1"/>
</dbReference>
<dbReference type="SUPFAM" id="SSF55073">
    <property type="entry name" value="Nucleotide cyclase"/>
    <property type="match status" value="1"/>
</dbReference>
<dbReference type="InterPro" id="IPR029787">
    <property type="entry name" value="Nucleotide_cyclase"/>
</dbReference>
<feature type="domain" description="EAL" evidence="3">
    <location>
        <begin position="311"/>
        <end position="564"/>
    </location>
</feature>
<dbReference type="PROSITE" id="PS50883">
    <property type="entry name" value="EAL"/>
    <property type="match status" value="1"/>
</dbReference>
<dbReference type="InterPro" id="IPR001789">
    <property type="entry name" value="Sig_transdc_resp-reg_receiver"/>
</dbReference>
<dbReference type="SMART" id="SM00267">
    <property type="entry name" value="GGDEF"/>
    <property type="match status" value="1"/>
</dbReference>
<dbReference type="EMBL" id="VTOW01000001">
    <property type="protein sequence ID" value="NKE69367.1"/>
    <property type="molecule type" value="Genomic_DNA"/>
</dbReference>
<dbReference type="RefSeq" id="WP_168057673.1">
    <property type="nucleotide sequence ID" value="NZ_VTOW01000001.1"/>
</dbReference>
<keyword evidence="1" id="KW-0597">Phosphoprotein</keyword>
<protein>
    <submittedName>
        <fullName evidence="5">EAL domain-containing protein</fullName>
    </submittedName>
</protein>
<evidence type="ECO:0000313" key="6">
    <source>
        <dbReference type="Proteomes" id="UP000534783"/>
    </source>
</evidence>
<dbReference type="PANTHER" id="PTHR44757">
    <property type="entry name" value="DIGUANYLATE CYCLASE DGCP"/>
    <property type="match status" value="1"/>
</dbReference>
<proteinExistence type="predicted"/>
<dbReference type="PROSITE" id="PS50110">
    <property type="entry name" value="RESPONSE_REGULATORY"/>
    <property type="match status" value="1"/>
</dbReference>
<evidence type="ECO:0000259" key="3">
    <source>
        <dbReference type="PROSITE" id="PS50883"/>
    </source>
</evidence>
<dbReference type="PROSITE" id="PS50887">
    <property type="entry name" value="GGDEF"/>
    <property type="match status" value="1"/>
</dbReference>
<dbReference type="SMART" id="SM00052">
    <property type="entry name" value="EAL"/>
    <property type="match status" value="1"/>
</dbReference>
<dbReference type="SUPFAM" id="SSF141868">
    <property type="entry name" value="EAL domain-like"/>
    <property type="match status" value="1"/>
</dbReference>
<dbReference type="GO" id="GO:0000160">
    <property type="term" value="P:phosphorelay signal transduction system"/>
    <property type="evidence" value="ECO:0007669"/>
    <property type="project" value="InterPro"/>
</dbReference>
<feature type="domain" description="GGDEF" evidence="4">
    <location>
        <begin position="171"/>
        <end position="302"/>
    </location>
</feature>
<dbReference type="SUPFAM" id="SSF52172">
    <property type="entry name" value="CheY-like"/>
    <property type="match status" value="1"/>
</dbReference>
<gene>
    <name evidence="5" type="ORF">MNODULE_01185</name>
</gene>
<name>A0A7X6DLM3_9BACT</name>
<dbReference type="CDD" id="cd01948">
    <property type="entry name" value="EAL"/>
    <property type="match status" value="1"/>
</dbReference>
<reference evidence="5 6" key="1">
    <citation type="journal article" date="2020" name="Nature">
        <title>Bacterial chemolithoautotrophy via manganese oxidation.</title>
        <authorList>
            <person name="Yu H."/>
            <person name="Leadbetter J.R."/>
        </authorList>
    </citation>
    <scope>NUCLEOTIDE SEQUENCE [LARGE SCALE GENOMIC DNA]</scope>
    <source>
        <strain evidence="5 6">Mn-1</strain>
    </source>
</reference>
<dbReference type="Pfam" id="PF00072">
    <property type="entry name" value="Response_reg"/>
    <property type="match status" value="1"/>
</dbReference>
<dbReference type="Proteomes" id="UP000534783">
    <property type="component" value="Unassembled WGS sequence"/>
</dbReference>
<accession>A0A7X6DLM3</accession>
<evidence type="ECO:0000259" key="2">
    <source>
        <dbReference type="PROSITE" id="PS50110"/>
    </source>
</evidence>
<feature type="modified residue" description="4-aspartylphosphate" evidence="1">
    <location>
        <position position="57"/>
    </location>
</feature>
<dbReference type="CDD" id="cd00156">
    <property type="entry name" value="REC"/>
    <property type="match status" value="1"/>
</dbReference>
<evidence type="ECO:0000256" key="1">
    <source>
        <dbReference type="PROSITE-ProRule" id="PRU00169"/>
    </source>
</evidence>
<sequence>MPSPLRVLFIEDSEEDKLLLIRELERGGYQVNSERVDTESAMRAALRKQSWDLVITDYNMPDFSAPVVLAVLRESGIDLPCIIVTGSQGEETAVATMKAGAHDFILKGNLSRLVPAVARELKEAELRQEQKRTERAIQHLAYYDTLTDLPNRTLLQDRLQQAILAARRDKRTLALLVMDLDRFKEINNILGHHYGDLVLQQVGPRLREVLRESDTVARLGGDEFAVLLLSIGLDGAILAAEKILRHFLTPFVVDCLSLEVGTSIGISLFPEHGDDANTLLRRADMAMYEAKQQSTGYAVYSPQHERHNSSHLILMGDLRHAIDRNELFLQYQPKVDLRSRSIIGVEALVRWQHPSRGTVPPDQFIPLSEQGGLIKPLTLWVLKAALSQCHAWHQAGLKLSVAVNLSARNLQDPQLPDQVARLLHAYDLGPGWLHLEITESVIMADPTRAMEILNQLSKMEVHLSIDDFGTGYSSLGYLKKLPVDEIKIDKSFVKEMAVEKDDAMIVRSTIDLAHNLGLKVVAEGIETQEIYDRLVAWGCDAAQGYYISRPVSPADLLGWLADSPWANKKSASEDESRIT</sequence>
<organism evidence="5 6">
    <name type="scientific">Candidatus Manganitrophus noduliformans</name>
    <dbReference type="NCBI Taxonomy" id="2606439"/>
    <lineage>
        <taxon>Bacteria</taxon>
        <taxon>Pseudomonadati</taxon>
        <taxon>Nitrospirota</taxon>
        <taxon>Nitrospiria</taxon>
        <taxon>Candidatus Troglogloeales</taxon>
        <taxon>Candidatus Manganitrophaceae</taxon>
        <taxon>Candidatus Manganitrophus</taxon>
    </lineage>
</organism>
<dbReference type="Gene3D" id="3.30.70.270">
    <property type="match status" value="1"/>
</dbReference>
<dbReference type="PANTHER" id="PTHR44757:SF2">
    <property type="entry name" value="BIOFILM ARCHITECTURE MAINTENANCE PROTEIN MBAA"/>
    <property type="match status" value="1"/>
</dbReference>
<dbReference type="Gene3D" id="3.40.50.2300">
    <property type="match status" value="1"/>
</dbReference>
<evidence type="ECO:0000259" key="4">
    <source>
        <dbReference type="PROSITE" id="PS50887"/>
    </source>
</evidence>
<dbReference type="SMART" id="SM00448">
    <property type="entry name" value="REC"/>
    <property type="match status" value="1"/>
</dbReference>
<comment type="caution">
    <text evidence="5">The sequence shown here is derived from an EMBL/GenBank/DDBJ whole genome shotgun (WGS) entry which is preliminary data.</text>
</comment>
<dbReference type="NCBIfam" id="TIGR00254">
    <property type="entry name" value="GGDEF"/>
    <property type="match status" value="1"/>
</dbReference>
<dbReference type="Pfam" id="PF00990">
    <property type="entry name" value="GGDEF"/>
    <property type="match status" value="1"/>
</dbReference>
<dbReference type="InterPro" id="IPR001633">
    <property type="entry name" value="EAL_dom"/>
</dbReference>
<dbReference type="Pfam" id="PF00563">
    <property type="entry name" value="EAL"/>
    <property type="match status" value="1"/>
</dbReference>
<dbReference type="InterPro" id="IPR000160">
    <property type="entry name" value="GGDEF_dom"/>
</dbReference>
<dbReference type="InterPro" id="IPR043128">
    <property type="entry name" value="Rev_trsase/Diguanyl_cyclase"/>
</dbReference>
<evidence type="ECO:0000313" key="5">
    <source>
        <dbReference type="EMBL" id="NKE69367.1"/>
    </source>
</evidence>